<dbReference type="Proteomes" id="UP001148838">
    <property type="component" value="Unassembled WGS sequence"/>
</dbReference>
<accession>A0ABQ8T586</accession>
<keyword evidence="3" id="KW-1185">Reference proteome</keyword>
<dbReference type="Gene3D" id="3.30.420.10">
    <property type="entry name" value="Ribonuclease H-like superfamily/Ribonuclease H"/>
    <property type="match status" value="1"/>
</dbReference>
<comment type="caution">
    <text evidence="2">The sequence shown here is derived from an EMBL/GenBank/DDBJ whole genome shotgun (WGS) entry which is preliminary data.</text>
</comment>
<name>A0ABQ8T586_PERAM</name>
<dbReference type="InterPro" id="IPR012337">
    <property type="entry name" value="RNaseH-like_sf"/>
</dbReference>
<dbReference type="InterPro" id="IPR002156">
    <property type="entry name" value="RNaseH_domain"/>
</dbReference>
<dbReference type="CDD" id="cd09276">
    <property type="entry name" value="Rnase_HI_RT_non_LTR"/>
    <property type="match status" value="1"/>
</dbReference>
<evidence type="ECO:0000313" key="3">
    <source>
        <dbReference type="Proteomes" id="UP001148838"/>
    </source>
</evidence>
<dbReference type="PROSITE" id="PS50879">
    <property type="entry name" value="RNASE_H_1"/>
    <property type="match status" value="1"/>
</dbReference>
<protein>
    <recommendedName>
        <fullName evidence="1">RNase H type-1 domain-containing protein</fullName>
    </recommendedName>
</protein>
<proteinExistence type="predicted"/>
<evidence type="ECO:0000259" key="1">
    <source>
        <dbReference type="PROSITE" id="PS50879"/>
    </source>
</evidence>
<reference evidence="2 3" key="1">
    <citation type="journal article" date="2022" name="Allergy">
        <title>Genome assembly and annotation of Periplaneta americana reveal a comprehensive cockroach allergen profile.</title>
        <authorList>
            <person name="Wang L."/>
            <person name="Xiong Q."/>
            <person name="Saelim N."/>
            <person name="Wang L."/>
            <person name="Nong W."/>
            <person name="Wan A.T."/>
            <person name="Shi M."/>
            <person name="Liu X."/>
            <person name="Cao Q."/>
            <person name="Hui J.H.L."/>
            <person name="Sookrung N."/>
            <person name="Leung T.F."/>
            <person name="Tungtrongchitr A."/>
            <person name="Tsui S.K.W."/>
        </authorList>
    </citation>
    <scope>NUCLEOTIDE SEQUENCE [LARGE SCALE GENOMIC DNA]</scope>
    <source>
        <strain evidence="2">PWHHKU_190912</strain>
    </source>
</reference>
<feature type="domain" description="RNase H type-1" evidence="1">
    <location>
        <begin position="1"/>
        <end position="84"/>
    </location>
</feature>
<dbReference type="InterPro" id="IPR036397">
    <property type="entry name" value="RNaseH_sf"/>
</dbReference>
<organism evidence="2 3">
    <name type="scientific">Periplaneta americana</name>
    <name type="common">American cockroach</name>
    <name type="synonym">Blatta americana</name>
    <dbReference type="NCBI Taxonomy" id="6978"/>
    <lineage>
        <taxon>Eukaryota</taxon>
        <taxon>Metazoa</taxon>
        <taxon>Ecdysozoa</taxon>
        <taxon>Arthropoda</taxon>
        <taxon>Hexapoda</taxon>
        <taxon>Insecta</taxon>
        <taxon>Pterygota</taxon>
        <taxon>Neoptera</taxon>
        <taxon>Polyneoptera</taxon>
        <taxon>Dictyoptera</taxon>
        <taxon>Blattodea</taxon>
        <taxon>Blattoidea</taxon>
        <taxon>Blattidae</taxon>
        <taxon>Blattinae</taxon>
        <taxon>Periplaneta</taxon>
    </lineage>
</organism>
<evidence type="ECO:0000313" key="2">
    <source>
        <dbReference type="EMBL" id="KAJ4441062.1"/>
    </source>
</evidence>
<dbReference type="EMBL" id="JAJSOF020000015">
    <property type="protein sequence ID" value="KAJ4441062.1"/>
    <property type="molecule type" value="Genomic_DNA"/>
</dbReference>
<dbReference type="SUPFAM" id="SSF53098">
    <property type="entry name" value="Ribonuclease H-like"/>
    <property type="match status" value="1"/>
</dbReference>
<dbReference type="Pfam" id="PF00075">
    <property type="entry name" value="RNase_H"/>
    <property type="match status" value="1"/>
</dbReference>
<gene>
    <name evidence="2" type="ORF">ANN_10912</name>
</gene>
<sequence>MHVFQAELIGIKMAIDWIISQRKDKTSYDIHVDSQAALHAVANKRTTQPIAVYIRKKMIDVKKTMEISLIWIKSHSGIKGNERA</sequence>